<keyword evidence="2" id="KW-1185">Reference proteome</keyword>
<dbReference type="InterPro" id="IPR054447">
    <property type="entry name" value="Gp29-like"/>
</dbReference>
<dbReference type="Pfam" id="PF22756">
    <property type="entry name" value="E217_gp29"/>
    <property type="match status" value="1"/>
</dbReference>
<name>A0A1B8HKF6_9GAMM</name>
<evidence type="ECO:0000313" key="2">
    <source>
        <dbReference type="Proteomes" id="UP000092377"/>
    </source>
</evidence>
<evidence type="ECO:0008006" key="3">
    <source>
        <dbReference type="Google" id="ProtNLM"/>
    </source>
</evidence>
<reference evidence="2" key="1">
    <citation type="submission" date="2016-06" db="EMBL/GenBank/DDBJ databases">
        <authorList>
            <person name="Butler K."/>
        </authorList>
    </citation>
    <scope>NUCLEOTIDE SEQUENCE [LARGE SCALE GENOMIC DNA]</scope>
    <source>
        <strain evidence="2">GCSL-Mp20</strain>
    </source>
</reference>
<gene>
    <name evidence="1" type="ORF">AYY18_19385</name>
</gene>
<organism evidence="1 2">
    <name type="scientific">Morganella psychrotolerans</name>
    <dbReference type="NCBI Taxonomy" id="368603"/>
    <lineage>
        <taxon>Bacteria</taxon>
        <taxon>Pseudomonadati</taxon>
        <taxon>Pseudomonadota</taxon>
        <taxon>Gammaproteobacteria</taxon>
        <taxon>Enterobacterales</taxon>
        <taxon>Morganellaceae</taxon>
        <taxon>Morganella</taxon>
    </lineage>
</organism>
<comment type="caution">
    <text evidence="1">The sequence shown here is derived from an EMBL/GenBank/DDBJ whole genome shotgun (WGS) entry which is preliminary data.</text>
</comment>
<dbReference type="RefSeq" id="WP_067402057.1">
    <property type="nucleotide sequence ID" value="NZ_LZEY01000019.1"/>
</dbReference>
<protein>
    <recommendedName>
        <fullName evidence="3">Phage related-protein</fullName>
    </recommendedName>
</protein>
<dbReference type="EMBL" id="LZEY01000019">
    <property type="protein sequence ID" value="OBU09688.1"/>
    <property type="molecule type" value="Genomic_DNA"/>
</dbReference>
<dbReference type="Proteomes" id="UP000092377">
    <property type="component" value="Unassembled WGS sequence"/>
</dbReference>
<dbReference type="AlphaFoldDB" id="A0A1B8HKF6"/>
<accession>A0A1B8HKF6</accession>
<proteinExistence type="predicted"/>
<dbReference type="OrthoDB" id="8664669at2"/>
<sequence>MTDNDVDIAIRKQLLIQLKQSGIDIAVKAGFQSTKQGREDSFVMFFTIGEAPHGWQKRSYNVQDINANHLEEQQAEVTYQMQAFITQRGDYTAKDITAVVRMIVNSLPFVEALRKQGIGTQRATAIRSPYFVNDHGDYEQNPSFDFNVTFIRTLRPDTGVVSALIPDIHRI</sequence>
<evidence type="ECO:0000313" key="1">
    <source>
        <dbReference type="EMBL" id="OBU09688.1"/>
    </source>
</evidence>